<gene>
    <name evidence="1" type="ORF">BBI10_23500</name>
</gene>
<protein>
    <submittedName>
        <fullName evidence="1">InaA protein</fullName>
    </submittedName>
</protein>
<dbReference type="RefSeq" id="WP_065992185.1">
    <property type="nucleotide sequence ID" value="NZ_MDEN01000069.1"/>
</dbReference>
<proteinExistence type="predicted"/>
<reference evidence="1 2" key="1">
    <citation type="submission" date="2016-08" db="EMBL/GenBank/DDBJ databases">
        <title>Whole genome sequence of Pseudomonas graminis strain UASWS1507, a potential biological control agent for agriculture.</title>
        <authorList>
            <person name="Crovadore J."/>
            <person name="Calmin G."/>
            <person name="Chablais R."/>
            <person name="Cochard B."/>
            <person name="Lefort F."/>
        </authorList>
    </citation>
    <scope>NUCLEOTIDE SEQUENCE [LARGE SCALE GENOMIC DNA]</scope>
    <source>
        <strain evidence="1 2">UASWS1507</strain>
    </source>
</reference>
<dbReference type="InterPro" id="IPR011009">
    <property type="entry name" value="Kinase-like_dom_sf"/>
</dbReference>
<dbReference type="InterPro" id="IPR027023">
    <property type="entry name" value="Put_LipoPS_kinase_InaA"/>
</dbReference>
<dbReference type="Pfam" id="PF06293">
    <property type="entry name" value="Kdo"/>
    <property type="match status" value="1"/>
</dbReference>
<dbReference type="OrthoDB" id="5405319at2"/>
<dbReference type="EMBL" id="MDEN01000069">
    <property type="protein sequence ID" value="OCX11174.1"/>
    <property type="molecule type" value="Genomic_DNA"/>
</dbReference>
<organism evidence="1 2">
    <name type="scientific">Pseudomonas graminis</name>
    <dbReference type="NCBI Taxonomy" id="158627"/>
    <lineage>
        <taxon>Bacteria</taxon>
        <taxon>Pseudomonadati</taxon>
        <taxon>Pseudomonadota</taxon>
        <taxon>Gammaproteobacteria</taxon>
        <taxon>Pseudomonadales</taxon>
        <taxon>Pseudomonadaceae</taxon>
        <taxon>Pseudomonas</taxon>
    </lineage>
</organism>
<dbReference type="Proteomes" id="UP000095143">
    <property type="component" value="Unassembled WGS sequence"/>
</dbReference>
<dbReference type="SUPFAM" id="SSF56112">
    <property type="entry name" value="Protein kinase-like (PK-like)"/>
    <property type="match status" value="1"/>
</dbReference>
<dbReference type="PIRSF" id="PIRSF026326">
    <property type="entry name" value="InaA"/>
    <property type="match status" value="1"/>
</dbReference>
<dbReference type="AlphaFoldDB" id="A0A1C2D8W8"/>
<comment type="caution">
    <text evidence="1">The sequence shown here is derived from an EMBL/GenBank/DDBJ whole genome shotgun (WGS) entry which is preliminary data.</text>
</comment>
<evidence type="ECO:0000313" key="1">
    <source>
        <dbReference type="EMBL" id="OCX11174.1"/>
    </source>
</evidence>
<name>A0A1C2D8W8_9PSED</name>
<accession>A0A1C2D8W8</accession>
<evidence type="ECO:0000313" key="2">
    <source>
        <dbReference type="Proteomes" id="UP000095143"/>
    </source>
</evidence>
<sequence>MAVDFATELAVPAKDRFAYFWNTRGEWVEEPNVRRGGESGVQRVVSENGRLLYVKRQTGHIYRSWLHPFGRPTVLRERDALEGLRQLDVNVPRMVFCGAERDENNEWRALLVTASLDGFDEFENWLRAGGREQYGEAVYEQMLQEIASNLARMHKGRWQHSCIYIKHVFVRVVGEGANARAEVALLDLEKCRQRLTSYAAAQHDMKQLRRHSSFQAADWTKLVYFYETAFGRPIKGLQR</sequence>